<sequence>MTLGWFGLEQNAAPGAADAMLHRLAHDLMDQGIRVAGAVQINSAADPDCACDMDVAILGDDTPPIRISQSLGAGSAGCRLDPGALEQAAMRVRPRIADAQLLILPKFGRQEAMGRGFRDVIAQAMSEGVPVILHVPEPQRPAFAQFSGELAQRVAASDLADWCALSLRGQA</sequence>
<keyword evidence="2" id="KW-1185">Reference proteome</keyword>
<accession>A0ABT4ZHX4</accession>
<dbReference type="EMBL" id="JAQBIE010000022">
    <property type="protein sequence ID" value="MDB6178940.1"/>
    <property type="molecule type" value="Genomic_DNA"/>
</dbReference>
<dbReference type="InterPro" id="IPR018912">
    <property type="entry name" value="DUF2478"/>
</dbReference>
<gene>
    <name evidence="1" type="ORF">PAF17_15710</name>
</gene>
<evidence type="ECO:0000313" key="2">
    <source>
        <dbReference type="Proteomes" id="UP001165641"/>
    </source>
</evidence>
<name>A0ABT4ZHX4_9RHOB</name>
<evidence type="ECO:0000313" key="1">
    <source>
        <dbReference type="EMBL" id="MDB6178940.1"/>
    </source>
</evidence>
<reference evidence="1" key="1">
    <citation type="submission" date="2022-12" db="EMBL/GenBank/DDBJ databases">
        <title>Paracoccus onchidii sp. nov., isolated from a marine invertebrate from the South China Sea.</title>
        <authorList>
            <person name="Xu S."/>
            <person name="Liu Z."/>
            <person name="Xu Y."/>
        </authorList>
    </citation>
    <scope>NUCLEOTIDE SEQUENCE</scope>
    <source>
        <strain evidence="1">Z330</strain>
    </source>
</reference>
<dbReference type="Proteomes" id="UP001165641">
    <property type="component" value="Unassembled WGS sequence"/>
</dbReference>
<dbReference type="RefSeq" id="WP_271890054.1">
    <property type="nucleotide sequence ID" value="NZ_JAQBIE010000022.1"/>
</dbReference>
<comment type="caution">
    <text evidence="1">The sequence shown here is derived from an EMBL/GenBank/DDBJ whole genome shotgun (WGS) entry which is preliminary data.</text>
</comment>
<proteinExistence type="predicted"/>
<protein>
    <submittedName>
        <fullName evidence="1">DUF2478 domain-containing protein</fullName>
    </submittedName>
</protein>
<organism evidence="1 2">
    <name type="scientific">Paracoccus onchidii</name>
    <dbReference type="NCBI Taxonomy" id="3017813"/>
    <lineage>
        <taxon>Bacteria</taxon>
        <taxon>Pseudomonadati</taxon>
        <taxon>Pseudomonadota</taxon>
        <taxon>Alphaproteobacteria</taxon>
        <taxon>Rhodobacterales</taxon>
        <taxon>Paracoccaceae</taxon>
        <taxon>Paracoccus</taxon>
    </lineage>
</organism>
<dbReference type="Pfam" id="PF10649">
    <property type="entry name" value="DUF2478"/>
    <property type="match status" value="1"/>
</dbReference>